<organism evidence="2 3">
    <name type="scientific">Cytospora mali</name>
    <name type="common">Apple Valsa canker fungus</name>
    <name type="synonym">Valsa mali</name>
    <dbReference type="NCBI Taxonomy" id="578113"/>
    <lineage>
        <taxon>Eukaryota</taxon>
        <taxon>Fungi</taxon>
        <taxon>Dikarya</taxon>
        <taxon>Ascomycota</taxon>
        <taxon>Pezizomycotina</taxon>
        <taxon>Sordariomycetes</taxon>
        <taxon>Sordariomycetidae</taxon>
        <taxon>Diaporthales</taxon>
        <taxon>Cytosporaceae</taxon>
        <taxon>Cytospora</taxon>
    </lineage>
</organism>
<feature type="region of interest" description="Disordered" evidence="1">
    <location>
        <begin position="27"/>
        <end position="51"/>
    </location>
</feature>
<keyword evidence="3" id="KW-1185">Reference proteome</keyword>
<protein>
    <submittedName>
        <fullName evidence="2">Uncharacterized protein</fullName>
    </submittedName>
</protein>
<gene>
    <name evidence="2" type="ORF">VM1G_09839</name>
</gene>
<dbReference type="Proteomes" id="UP000078559">
    <property type="component" value="Chromosome 12"/>
</dbReference>
<evidence type="ECO:0000313" key="3">
    <source>
        <dbReference type="Proteomes" id="UP000078559"/>
    </source>
</evidence>
<dbReference type="AlphaFoldDB" id="A0A194WDC4"/>
<evidence type="ECO:0000256" key="1">
    <source>
        <dbReference type="SAM" id="MobiDB-lite"/>
    </source>
</evidence>
<dbReference type="EMBL" id="CM003109">
    <property type="protein sequence ID" value="KUI74396.1"/>
    <property type="molecule type" value="Genomic_DNA"/>
</dbReference>
<name>A0A194WDC4_CYTMA</name>
<proteinExistence type="predicted"/>
<evidence type="ECO:0000313" key="2">
    <source>
        <dbReference type="EMBL" id="KUI74396.1"/>
    </source>
</evidence>
<reference evidence="2" key="1">
    <citation type="submission" date="2014-12" db="EMBL/GenBank/DDBJ databases">
        <title>Genome Sequence of Valsa Canker Pathogens Uncovers a Specific Adaption of Colonization on Woody Bark.</title>
        <authorList>
            <person name="Yin Z."/>
            <person name="Liu H."/>
            <person name="Gao X."/>
            <person name="Li Z."/>
            <person name="Song N."/>
            <person name="Ke X."/>
            <person name="Dai Q."/>
            <person name="Wu Y."/>
            <person name="Sun Y."/>
            <person name="Xu J.-R."/>
            <person name="Kang Z.K."/>
            <person name="Wang L."/>
            <person name="Huang L."/>
        </authorList>
    </citation>
    <scope>NUCLEOTIDE SEQUENCE [LARGE SCALE GENOMIC DNA]</scope>
    <source>
        <strain evidence="2">03-8</strain>
    </source>
</reference>
<sequence>MTSRITQTVDKNFVSFGVNFSANLPAGQVAGELDPATVNRWRPRNDSRERR</sequence>
<accession>A0A194WDC4</accession>